<gene>
    <name evidence="1" type="ORF">DME_LOCUS3918</name>
</gene>
<dbReference type="WBParaSite" id="DME_0001046401-mRNA-1">
    <property type="protein sequence ID" value="DME_0001046401-mRNA-1"/>
    <property type="gene ID" value="DME_0001046401"/>
</dbReference>
<organism evidence="2 4">
    <name type="scientific">Dracunculus medinensis</name>
    <name type="common">Guinea worm</name>
    <dbReference type="NCBI Taxonomy" id="318479"/>
    <lineage>
        <taxon>Eukaryota</taxon>
        <taxon>Metazoa</taxon>
        <taxon>Ecdysozoa</taxon>
        <taxon>Nematoda</taxon>
        <taxon>Chromadorea</taxon>
        <taxon>Rhabditida</taxon>
        <taxon>Spirurina</taxon>
        <taxon>Dracunculoidea</taxon>
        <taxon>Dracunculidae</taxon>
        <taxon>Dracunculus</taxon>
    </lineage>
</organism>
<evidence type="ECO:0000313" key="1">
    <source>
        <dbReference type="EMBL" id="VDN53945.1"/>
    </source>
</evidence>
<name>A0A0N4UQZ8_DRAME</name>
<evidence type="ECO:0000313" key="2">
    <source>
        <dbReference type="Proteomes" id="UP000038040"/>
    </source>
</evidence>
<dbReference type="EMBL" id="UYYG01000218">
    <property type="protein sequence ID" value="VDN53945.1"/>
    <property type="molecule type" value="Genomic_DNA"/>
</dbReference>
<dbReference type="AlphaFoldDB" id="A0A0N4UQZ8"/>
<evidence type="ECO:0000313" key="4">
    <source>
        <dbReference type="WBParaSite" id="DME_0001046401-mRNA-1"/>
    </source>
</evidence>
<proteinExistence type="predicted"/>
<accession>A0A0N4UQZ8</accession>
<sequence>MYRDINGAPIKAIKDRVRRWKEFFEAKLNHDASSVVPNITDSPVEPYVCSCEPPTENEIVSVIHKLKANNTPGEDRLRAELFKCPSSFIIHLQQLFLLYTV</sequence>
<protein>
    <submittedName>
        <fullName evidence="1 4">Uncharacterized protein</fullName>
    </submittedName>
</protein>
<evidence type="ECO:0000313" key="3">
    <source>
        <dbReference type="Proteomes" id="UP000274756"/>
    </source>
</evidence>
<dbReference type="Proteomes" id="UP000274756">
    <property type="component" value="Unassembled WGS sequence"/>
</dbReference>
<keyword evidence="3" id="KW-1185">Reference proteome</keyword>
<dbReference type="OrthoDB" id="412006at2759"/>
<reference evidence="4" key="1">
    <citation type="submission" date="2017-02" db="UniProtKB">
        <authorList>
            <consortium name="WormBaseParasite"/>
        </authorList>
    </citation>
    <scope>IDENTIFICATION</scope>
</reference>
<reference evidence="1 3" key="2">
    <citation type="submission" date="2018-11" db="EMBL/GenBank/DDBJ databases">
        <authorList>
            <consortium name="Pathogen Informatics"/>
        </authorList>
    </citation>
    <scope>NUCLEOTIDE SEQUENCE [LARGE SCALE GENOMIC DNA]</scope>
</reference>
<dbReference type="Proteomes" id="UP000038040">
    <property type="component" value="Unplaced"/>
</dbReference>